<evidence type="ECO:0000313" key="5">
    <source>
        <dbReference type="Proteomes" id="UP000886520"/>
    </source>
</evidence>
<evidence type="ECO:0008006" key="6">
    <source>
        <dbReference type="Google" id="ProtNLM"/>
    </source>
</evidence>
<dbReference type="InterPro" id="IPR038657">
    <property type="entry name" value="Ribosomal_bL19_sf"/>
</dbReference>
<keyword evidence="3" id="KW-0687">Ribonucleoprotein</keyword>
<dbReference type="GO" id="GO:0006412">
    <property type="term" value="P:translation"/>
    <property type="evidence" value="ECO:0007669"/>
    <property type="project" value="InterPro"/>
</dbReference>
<evidence type="ECO:0000313" key="4">
    <source>
        <dbReference type="EMBL" id="KAI5068525.1"/>
    </source>
</evidence>
<reference evidence="4" key="1">
    <citation type="submission" date="2021-01" db="EMBL/GenBank/DDBJ databases">
        <title>Adiantum capillus-veneris genome.</title>
        <authorList>
            <person name="Fang Y."/>
            <person name="Liao Q."/>
        </authorList>
    </citation>
    <scope>NUCLEOTIDE SEQUENCE</scope>
    <source>
        <strain evidence="4">H3</strain>
        <tissue evidence="4">Leaf</tissue>
    </source>
</reference>
<dbReference type="GO" id="GO:1990904">
    <property type="term" value="C:ribonucleoprotein complex"/>
    <property type="evidence" value="ECO:0007669"/>
    <property type="project" value="UniProtKB-KW"/>
</dbReference>
<keyword evidence="5" id="KW-1185">Reference proteome</keyword>
<gene>
    <name evidence="4" type="ORF">GOP47_0016870</name>
</gene>
<name>A0A9D4UIJ6_ADICA</name>
<protein>
    <recommendedName>
        <fullName evidence="6">Ribosomal protein L19</fullName>
    </recommendedName>
</protein>
<dbReference type="InterPro" id="IPR001857">
    <property type="entry name" value="Ribosomal_bL19"/>
</dbReference>
<dbReference type="SUPFAM" id="SSF50104">
    <property type="entry name" value="Translation proteins SH3-like domain"/>
    <property type="match status" value="1"/>
</dbReference>
<dbReference type="GO" id="GO:0005840">
    <property type="term" value="C:ribosome"/>
    <property type="evidence" value="ECO:0007669"/>
    <property type="project" value="UniProtKB-KW"/>
</dbReference>
<dbReference type="Proteomes" id="UP000886520">
    <property type="component" value="Chromosome 16"/>
</dbReference>
<dbReference type="Gene3D" id="2.30.30.790">
    <property type="match status" value="1"/>
</dbReference>
<proteinExistence type="inferred from homology"/>
<dbReference type="GO" id="GO:0003735">
    <property type="term" value="F:structural constituent of ribosome"/>
    <property type="evidence" value="ECO:0007669"/>
    <property type="project" value="InterPro"/>
</dbReference>
<dbReference type="PANTHER" id="PTHR15680">
    <property type="entry name" value="RIBOSOMAL PROTEIN L19"/>
    <property type="match status" value="1"/>
</dbReference>
<dbReference type="AlphaFoldDB" id="A0A9D4UIJ6"/>
<dbReference type="InterPro" id="IPR008991">
    <property type="entry name" value="Translation_prot_SH3-like_sf"/>
</dbReference>
<comment type="caution">
    <text evidence="4">The sequence shown here is derived from an EMBL/GenBank/DDBJ whole genome shotgun (WGS) entry which is preliminary data.</text>
</comment>
<evidence type="ECO:0000256" key="3">
    <source>
        <dbReference type="ARBA" id="ARBA00023274"/>
    </source>
</evidence>
<sequence length="147" mass="16668">MQRLRTRLTPLLSKVSRQGEAHLQTWTLKDDIKKSLIPVRNLQTATEMGETLANPLPYMKTKKLTKTAAHIMQILDREAVTEAKTVRPVPQLKPGDVVQLKVEVPENKRRVSTFRGIVMAIRKSGVQSTFRIRRFLAGVGVELLFPL</sequence>
<evidence type="ECO:0000256" key="2">
    <source>
        <dbReference type="ARBA" id="ARBA00022980"/>
    </source>
</evidence>
<dbReference type="EMBL" id="JABFUD020000016">
    <property type="protein sequence ID" value="KAI5068525.1"/>
    <property type="molecule type" value="Genomic_DNA"/>
</dbReference>
<keyword evidence="2" id="KW-0689">Ribosomal protein</keyword>
<dbReference type="PANTHER" id="PTHR15680:SF9">
    <property type="entry name" value="LARGE RIBOSOMAL SUBUNIT PROTEIN BL19M"/>
    <property type="match status" value="1"/>
</dbReference>
<dbReference type="Pfam" id="PF01245">
    <property type="entry name" value="Ribosomal_L19"/>
    <property type="match status" value="1"/>
</dbReference>
<evidence type="ECO:0000256" key="1">
    <source>
        <dbReference type="ARBA" id="ARBA00005781"/>
    </source>
</evidence>
<organism evidence="4 5">
    <name type="scientific">Adiantum capillus-veneris</name>
    <name type="common">Maidenhair fern</name>
    <dbReference type="NCBI Taxonomy" id="13818"/>
    <lineage>
        <taxon>Eukaryota</taxon>
        <taxon>Viridiplantae</taxon>
        <taxon>Streptophyta</taxon>
        <taxon>Embryophyta</taxon>
        <taxon>Tracheophyta</taxon>
        <taxon>Polypodiopsida</taxon>
        <taxon>Polypodiidae</taxon>
        <taxon>Polypodiales</taxon>
        <taxon>Pteridineae</taxon>
        <taxon>Pteridaceae</taxon>
        <taxon>Vittarioideae</taxon>
        <taxon>Adiantum</taxon>
    </lineage>
</organism>
<comment type="similarity">
    <text evidence="1">Belongs to the bacterial ribosomal protein bL19 family.</text>
</comment>
<accession>A0A9D4UIJ6</accession>
<dbReference type="OrthoDB" id="432645at2759"/>